<dbReference type="Proteomes" id="UP000075243">
    <property type="component" value="Chromosome 10"/>
</dbReference>
<accession>A0A151SYX7</accession>
<sequence>MDAIHGYYFVNFDIEGNIENSILYKTLCWVRFPSLGIVYYDESVLLSIASAIGTPIKVDTNTRNMTQGHFARVCVRIDLNVLVVEKFNLNANWYNVEYHYKKTLRNIIYGNFSVDNV</sequence>
<reference evidence="1 2" key="1">
    <citation type="journal article" date="2012" name="Nat. Biotechnol.">
        <title>Draft genome sequence of pigeonpea (Cajanus cajan), an orphan legume crop of resource-poor farmers.</title>
        <authorList>
            <person name="Varshney R.K."/>
            <person name="Chen W."/>
            <person name="Li Y."/>
            <person name="Bharti A.K."/>
            <person name="Saxena R.K."/>
            <person name="Schlueter J.A."/>
            <person name="Donoghue M.T."/>
            <person name="Azam S."/>
            <person name="Fan G."/>
            <person name="Whaley A.M."/>
            <person name="Farmer A.D."/>
            <person name="Sheridan J."/>
            <person name="Iwata A."/>
            <person name="Tuteja R."/>
            <person name="Penmetsa R.V."/>
            <person name="Wu W."/>
            <person name="Upadhyaya H.D."/>
            <person name="Yang S.P."/>
            <person name="Shah T."/>
            <person name="Saxena K.B."/>
            <person name="Michael T."/>
            <person name="McCombie W.R."/>
            <person name="Yang B."/>
            <person name="Zhang G."/>
            <person name="Yang H."/>
            <person name="Wang J."/>
            <person name="Spillane C."/>
            <person name="Cook D.R."/>
            <person name="May G.D."/>
            <person name="Xu X."/>
            <person name="Jackson S.A."/>
        </authorList>
    </citation>
    <scope>NUCLEOTIDE SEQUENCE [LARGE SCALE GENOMIC DNA]</scope>
    <source>
        <strain evidence="2">cv. Asha</strain>
    </source>
</reference>
<proteinExistence type="predicted"/>
<gene>
    <name evidence="1" type="ORF">KK1_015456</name>
</gene>
<dbReference type="Gramene" id="C.cajan_15019.t">
    <property type="protein sequence ID" value="C.cajan_15019.t"/>
    <property type="gene ID" value="C.cajan_15019"/>
</dbReference>
<keyword evidence="2" id="KW-1185">Reference proteome</keyword>
<dbReference type="PANTHER" id="PTHR31286:SF171">
    <property type="entry name" value="CCHC-TYPE DOMAIN-CONTAINING PROTEIN"/>
    <property type="match status" value="1"/>
</dbReference>
<evidence type="ECO:0000313" key="2">
    <source>
        <dbReference type="Proteomes" id="UP000075243"/>
    </source>
</evidence>
<dbReference type="PANTHER" id="PTHR31286">
    <property type="entry name" value="GLYCINE-RICH CELL WALL STRUCTURAL PROTEIN 1.8-LIKE"/>
    <property type="match status" value="1"/>
</dbReference>
<dbReference type="InterPro" id="IPR040256">
    <property type="entry name" value="At4g02000-like"/>
</dbReference>
<dbReference type="EMBL" id="CM003612">
    <property type="protein sequence ID" value="KYP60009.1"/>
    <property type="molecule type" value="Genomic_DNA"/>
</dbReference>
<protein>
    <submittedName>
        <fullName evidence="1">Uncharacterized protein</fullName>
    </submittedName>
</protein>
<dbReference type="AlphaFoldDB" id="A0A151SYX7"/>
<name>A0A151SYX7_CAJCA</name>
<organism evidence="1 2">
    <name type="scientific">Cajanus cajan</name>
    <name type="common">Pigeon pea</name>
    <name type="synonym">Cajanus indicus</name>
    <dbReference type="NCBI Taxonomy" id="3821"/>
    <lineage>
        <taxon>Eukaryota</taxon>
        <taxon>Viridiplantae</taxon>
        <taxon>Streptophyta</taxon>
        <taxon>Embryophyta</taxon>
        <taxon>Tracheophyta</taxon>
        <taxon>Spermatophyta</taxon>
        <taxon>Magnoliopsida</taxon>
        <taxon>eudicotyledons</taxon>
        <taxon>Gunneridae</taxon>
        <taxon>Pentapetalae</taxon>
        <taxon>rosids</taxon>
        <taxon>fabids</taxon>
        <taxon>Fabales</taxon>
        <taxon>Fabaceae</taxon>
        <taxon>Papilionoideae</taxon>
        <taxon>50 kb inversion clade</taxon>
        <taxon>NPAAA clade</taxon>
        <taxon>indigoferoid/millettioid clade</taxon>
        <taxon>Phaseoleae</taxon>
        <taxon>Cajanus</taxon>
    </lineage>
</organism>
<evidence type="ECO:0000313" key="1">
    <source>
        <dbReference type="EMBL" id="KYP60009.1"/>
    </source>
</evidence>